<evidence type="ECO:0000259" key="1">
    <source>
        <dbReference type="SMART" id="SM00507"/>
    </source>
</evidence>
<dbReference type="EMBL" id="UGQB01000004">
    <property type="protein sequence ID" value="STZ07714.1"/>
    <property type="molecule type" value="Genomic_DNA"/>
</dbReference>
<dbReference type="CDD" id="cd00081">
    <property type="entry name" value="Hint"/>
    <property type="match status" value="1"/>
</dbReference>
<dbReference type="Proteomes" id="UP000254065">
    <property type="component" value="Unassembled WGS sequence"/>
</dbReference>
<dbReference type="InterPro" id="IPR003615">
    <property type="entry name" value="HNH_nuc"/>
</dbReference>
<dbReference type="InterPro" id="IPR036844">
    <property type="entry name" value="Hint_dom_sf"/>
</dbReference>
<gene>
    <name evidence="2" type="ORF">NCTC12877_00691</name>
</gene>
<dbReference type="Gene3D" id="2.170.16.10">
    <property type="entry name" value="Hedgehog/Intein (Hint) domain"/>
    <property type="match status" value="1"/>
</dbReference>
<dbReference type="Pfam" id="PF07591">
    <property type="entry name" value="PT-HINT"/>
    <property type="match status" value="1"/>
</dbReference>
<dbReference type="AlphaFoldDB" id="A0A378QXL0"/>
<accession>A0A378QXL0</accession>
<dbReference type="SMART" id="SM00507">
    <property type="entry name" value="HNHc"/>
    <property type="match status" value="1"/>
</dbReference>
<proteinExistence type="predicted"/>
<feature type="domain" description="HNH nuclease" evidence="1">
    <location>
        <begin position="594"/>
        <end position="647"/>
    </location>
</feature>
<name>A0A378QXL0_9GAMM</name>
<reference evidence="2 3" key="1">
    <citation type="submission" date="2018-06" db="EMBL/GenBank/DDBJ databases">
        <authorList>
            <consortium name="Pathogen Informatics"/>
            <person name="Doyle S."/>
        </authorList>
    </citation>
    <scope>NUCLEOTIDE SEQUENCE [LARGE SCALE GENOMIC DNA]</scope>
    <source>
        <strain evidence="2 3">NCTC12877</strain>
    </source>
</reference>
<evidence type="ECO:0000313" key="3">
    <source>
        <dbReference type="Proteomes" id="UP000254065"/>
    </source>
</evidence>
<evidence type="ECO:0000313" key="2">
    <source>
        <dbReference type="EMBL" id="STZ07714.1"/>
    </source>
</evidence>
<protein>
    <submittedName>
        <fullName evidence="2">Protein of uncharacterized function (DUF1557)</fullName>
    </submittedName>
</protein>
<organism evidence="2 3">
    <name type="scientific">Moraxella caprae</name>
    <dbReference type="NCBI Taxonomy" id="90240"/>
    <lineage>
        <taxon>Bacteria</taxon>
        <taxon>Pseudomonadati</taxon>
        <taxon>Pseudomonadota</taxon>
        <taxon>Gammaproteobacteria</taxon>
        <taxon>Moraxellales</taxon>
        <taxon>Moraxellaceae</taxon>
        <taxon>Moraxella</taxon>
    </lineage>
</organism>
<dbReference type="CDD" id="cd00085">
    <property type="entry name" value="HNHc"/>
    <property type="match status" value="1"/>
</dbReference>
<dbReference type="SUPFAM" id="SSF51294">
    <property type="entry name" value="Hedgehog/intein (Hint) domain"/>
    <property type="match status" value="1"/>
</dbReference>
<dbReference type="RefSeq" id="WP_228707441.1">
    <property type="nucleotide sequence ID" value="NZ_UGQB01000004.1"/>
</dbReference>
<sequence length="658" mass="72489">MDSLLVICSSLNDFNKEQTLKELNAQTVITTEFGREAPKAAAEFSKDQIKRIASDPNLTPEEKITEQQKWAEGGVYRVALHTAVGAIGTGTIEGAVTTGGIAASAPIIDKLSEQVTEQLVKAGISEDTAQNATSLITSLAIATATQSAGVDTSSTVMAVNTDVNNRQLHKQEIDILKAEAKKLAQKQGITDNEAYSILYAWVYSQLDTKANNELSSYLAYMKELQSPLTPYSTESYHKLIGNLQEADRIYQSLVSKHGGQKIETAKKDSQGNDIYLFKANAHQQNQANLFGKSTNYQGGIVGGIDLDGSGALNNQAQANYKAYFDGKIKSYQASKTSVSGEVYPVYPEDWIGGATLVGKGAVKLTGASLKNLGGKGVSGANTKKVDQPTITQAKATCTNGISCFTAGTLIETSRGLKAIETFTGGELIWTRNDITLEYGYRPVIATKATPDQPIFQVTVKNHQGDIETLETTAEHPFWIKDTGWLKASLLEQGMILLDRNNQEVEVISQYLLPNHTDTVYNIEVDDFHTYHVGRLGVWVHNADCCGARVVSGNIINKAGDFYPNIPDPRTGRPIPFPNETLQIVPKESRVIWDNQERYKFIKTWHDKGYPEPRGGWAEYDIHHIKPREYGGTNDFWNLVPVQRKTHQKEFNNFWRGVK</sequence>
<keyword evidence="3" id="KW-1185">Reference proteome</keyword>